<evidence type="ECO:0000256" key="1">
    <source>
        <dbReference type="SAM" id="MobiDB-lite"/>
    </source>
</evidence>
<reference evidence="2 3" key="1">
    <citation type="submission" date="2019-08" db="EMBL/GenBank/DDBJ databases">
        <title>Deep-cultivation of Planctomycetes and their phenomic and genomic characterization uncovers novel biology.</title>
        <authorList>
            <person name="Wiegand S."/>
            <person name="Jogler M."/>
            <person name="Boedeker C."/>
            <person name="Pinto D."/>
            <person name="Vollmers J."/>
            <person name="Rivas-Marin E."/>
            <person name="Kohn T."/>
            <person name="Peeters S.H."/>
            <person name="Heuer A."/>
            <person name="Rast P."/>
            <person name="Oberbeckmann S."/>
            <person name="Bunk B."/>
            <person name="Jeske O."/>
            <person name="Meyerdierks A."/>
            <person name="Storesund J.E."/>
            <person name="Kallscheuer N."/>
            <person name="Luecker S."/>
            <person name="Lage O.M."/>
            <person name="Pohl T."/>
            <person name="Merkel B.J."/>
            <person name="Hornburger P."/>
            <person name="Mueller R.-W."/>
            <person name="Bruemmer F."/>
            <person name="Labrenz M."/>
            <person name="Spormann A.M."/>
            <person name="Op den Camp H."/>
            <person name="Overmann J."/>
            <person name="Amann R."/>
            <person name="Jetten M.S.M."/>
            <person name="Mascher T."/>
            <person name="Medema M.H."/>
            <person name="Devos D.P."/>
            <person name="Kaster A.-K."/>
            <person name="Ovreas L."/>
            <person name="Rohde M."/>
            <person name="Galperin M.Y."/>
            <person name="Jogler C."/>
        </authorList>
    </citation>
    <scope>NUCLEOTIDE SEQUENCE [LARGE SCALE GENOMIC DNA]</scope>
    <source>
        <strain evidence="2 3">DSM 8797</strain>
    </source>
</reference>
<organism evidence="2 3">
    <name type="scientific">Gimesia maris</name>
    <dbReference type="NCBI Taxonomy" id="122"/>
    <lineage>
        <taxon>Bacteria</taxon>
        <taxon>Pseudomonadati</taxon>
        <taxon>Planctomycetota</taxon>
        <taxon>Planctomycetia</taxon>
        <taxon>Planctomycetales</taxon>
        <taxon>Planctomycetaceae</taxon>
        <taxon>Gimesia</taxon>
    </lineage>
</organism>
<accession>A0ABX5YHC2</accession>
<evidence type="ECO:0000313" key="3">
    <source>
        <dbReference type="Proteomes" id="UP000322887"/>
    </source>
</evidence>
<dbReference type="GeneID" id="98645514"/>
<gene>
    <name evidence="2" type="ORF">GmarT_08480</name>
</gene>
<protein>
    <submittedName>
        <fullName evidence="2">Uncharacterized protein</fullName>
    </submittedName>
</protein>
<dbReference type="Proteomes" id="UP000322887">
    <property type="component" value="Chromosome"/>
</dbReference>
<evidence type="ECO:0000313" key="2">
    <source>
        <dbReference type="EMBL" id="QEG15010.1"/>
    </source>
</evidence>
<keyword evidence="3" id="KW-1185">Reference proteome</keyword>
<feature type="region of interest" description="Disordered" evidence="1">
    <location>
        <begin position="170"/>
        <end position="194"/>
    </location>
</feature>
<dbReference type="EMBL" id="CP042910">
    <property type="protein sequence ID" value="QEG15010.1"/>
    <property type="molecule type" value="Genomic_DNA"/>
</dbReference>
<feature type="compositionally biased region" description="Pro residues" evidence="1">
    <location>
        <begin position="184"/>
        <end position="194"/>
    </location>
</feature>
<sequence>MSPWIRNSIVVASLFLIMTNDNSADAHIFQRLFNRGGSACSYPQHGRCGHRCKKLARRYFRRCAPVTSCCPGVCTPPPPQICYQDVICTEYRMIPRTTTVPVTTYKQVTVDEGCWQRVWVPKMVTKQIQCTQYQKQTSYVKTPIQVRKRVQVTVPQSTCTDCMNGQPSMMSPSPSMQPYVVPSTPAPSSAPVPTPMSNTSLDMGAYPTLAPTISAQPATGWGGNGSSGPAFSSMAATLPPSPAVLQVPNLQTNSEWQTIPSQNSYARTQTAVSSQSTYDDSLSRTASAKGAFVPAPSAATVWNTVRR</sequence>
<dbReference type="RefSeq" id="WP_002644192.1">
    <property type="nucleotide sequence ID" value="NZ_CAXBMG010000006.1"/>
</dbReference>
<feature type="compositionally biased region" description="Low complexity" evidence="1">
    <location>
        <begin position="170"/>
        <end position="183"/>
    </location>
</feature>
<proteinExistence type="predicted"/>
<name>A0ABX5YHC2_9PLAN</name>